<evidence type="ECO:0000256" key="1">
    <source>
        <dbReference type="ARBA" id="ARBA00004308"/>
    </source>
</evidence>
<organism evidence="11 12">
    <name type="scientific">Mucuna pruriens</name>
    <name type="common">Velvet bean</name>
    <name type="synonym">Dolichos pruriens</name>
    <dbReference type="NCBI Taxonomy" id="157652"/>
    <lineage>
        <taxon>Eukaryota</taxon>
        <taxon>Viridiplantae</taxon>
        <taxon>Streptophyta</taxon>
        <taxon>Embryophyta</taxon>
        <taxon>Tracheophyta</taxon>
        <taxon>Spermatophyta</taxon>
        <taxon>Magnoliopsida</taxon>
        <taxon>eudicotyledons</taxon>
        <taxon>Gunneridae</taxon>
        <taxon>Pentapetalae</taxon>
        <taxon>rosids</taxon>
        <taxon>fabids</taxon>
        <taxon>Fabales</taxon>
        <taxon>Fabaceae</taxon>
        <taxon>Papilionoideae</taxon>
        <taxon>50 kb inversion clade</taxon>
        <taxon>NPAAA clade</taxon>
        <taxon>indigoferoid/millettioid clade</taxon>
        <taxon>Phaseoleae</taxon>
        <taxon>Mucuna</taxon>
    </lineage>
</organism>
<evidence type="ECO:0000256" key="5">
    <source>
        <dbReference type="ARBA" id="ARBA00023180"/>
    </source>
</evidence>
<dbReference type="InterPro" id="IPR003245">
    <property type="entry name" value="Phytocyanin_dom"/>
</dbReference>
<evidence type="ECO:0000256" key="7">
    <source>
        <dbReference type="ARBA" id="ARBA00037626"/>
    </source>
</evidence>
<feature type="non-terminal residue" evidence="11">
    <location>
        <position position="1"/>
    </location>
</feature>
<keyword evidence="4" id="KW-1015">Disulfide bond</keyword>
<name>A0A371EYK8_MUCPR</name>
<dbReference type="PANTHER" id="PTHR33021:SF519">
    <property type="entry name" value="EARLY NODULIN-LIKE PROTEIN 10"/>
    <property type="match status" value="1"/>
</dbReference>
<keyword evidence="5" id="KW-0325">Glycoprotein</keyword>
<dbReference type="GO" id="GO:0009055">
    <property type="term" value="F:electron transfer activity"/>
    <property type="evidence" value="ECO:0007669"/>
    <property type="project" value="InterPro"/>
</dbReference>
<keyword evidence="12" id="KW-1185">Reference proteome</keyword>
<dbReference type="Proteomes" id="UP000257109">
    <property type="component" value="Unassembled WGS sequence"/>
</dbReference>
<dbReference type="GO" id="GO:0012505">
    <property type="term" value="C:endomembrane system"/>
    <property type="evidence" value="ECO:0007669"/>
    <property type="project" value="UniProtKB-SubCell"/>
</dbReference>
<keyword evidence="2 9" id="KW-0732">Signal</keyword>
<keyword evidence="3" id="KW-0472">Membrane</keyword>
<dbReference type="AlphaFoldDB" id="A0A371EYK8"/>
<dbReference type="SUPFAM" id="SSF49503">
    <property type="entry name" value="Cupredoxins"/>
    <property type="match status" value="1"/>
</dbReference>
<feature type="region of interest" description="Disordered" evidence="8">
    <location>
        <begin position="134"/>
        <end position="175"/>
    </location>
</feature>
<gene>
    <name evidence="11" type="primary">ENOD55-2</name>
    <name evidence="11" type="ORF">CR513_49594</name>
</gene>
<evidence type="ECO:0000259" key="10">
    <source>
        <dbReference type="PROSITE" id="PS51485"/>
    </source>
</evidence>
<comment type="subcellular location">
    <subcellularLocation>
        <location evidence="1">Endomembrane system</location>
    </subcellularLocation>
</comment>
<evidence type="ECO:0000256" key="3">
    <source>
        <dbReference type="ARBA" id="ARBA00023136"/>
    </source>
</evidence>
<dbReference type="PROSITE" id="PS51485">
    <property type="entry name" value="PHYTOCYANIN"/>
    <property type="match status" value="1"/>
</dbReference>
<evidence type="ECO:0000313" key="11">
    <source>
        <dbReference type="EMBL" id="RDX71094.1"/>
    </source>
</evidence>
<reference evidence="11" key="1">
    <citation type="submission" date="2018-05" db="EMBL/GenBank/DDBJ databases">
        <title>Draft genome of Mucuna pruriens seed.</title>
        <authorList>
            <person name="Nnadi N.E."/>
            <person name="Vos R."/>
            <person name="Hasami M.H."/>
            <person name="Devisetty U.K."/>
            <person name="Aguiy J.C."/>
        </authorList>
    </citation>
    <scope>NUCLEOTIDE SEQUENCE [LARGE SCALE GENOMIC DNA]</scope>
    <source>
        <strain evidence="11">JCA_2017</strain>
    </source>
</reference>
<evidence type="ECO:0000313" key="12">
    <source>
        <dbReference type="Proteomes" id="UP000257109"/>
    </source>
</evidence>
<dbReference type="PANTHER" id="PTHR33021">
    <property type="entry name" value="BLUE COPPER PROTEIN"/>
    <property type="match status" value="1"/>
</dbReference>
<comment type="caution">
    <text evidence="11">The sequence shown here is derived from an EMBL/GenBank/DDBJ whole genome shotgun (WGS) entry which is preliminary data.</text>
</comment>
<dbReference type="InterPro" id="IPR008972">
    <property type="entry name" value="Cupredoxin"/>
</dbReference>
<feature type="domain" description="Phytocyanin" evidence="10">
    <location>
        <begin position="28"/>
        <end position="129"/>
    </location>
</feature>
<comment type="function">
    <text evidence="7">May act as a carbohydrate transporter.</text>
</comment>
<dbReference type="GO" id="GO:0005886">
    <property type="term" value="C:plasma membrane"/>
    <property type="evidence" value="ECO:0007669"/>
    <property type="project" value="TreeGrafter"/>
</dbReference>
<dbReference type="InterPro" id="IPR039391">
    <property type="entry name" value="Phytocyanin-like"/>
</dbReference>
<sequence length="195" mass="21416">MALCLPNASPLFLVMFSMCFLISFSEAKEYVVGGTENSWKAPLSSPDSFNHWANTHRFKIVFKYDERTESVHVVNETDYERCNTVGQQHVVFNDGNTKVLLTKSGLKHFISGKKSHCQMGLKLSVVVFSNNKTKNKNNFESPSPSPSSTPTPSPSPTPTQSLPSPSPLPNNEGVTRSSGGVTMLLLVSLAMMLFV</sequence>
<comment type="similarity">
    <text evidence="6">Belongs to the early nodulin-like (ENODL) family.</text>
</comment>
<evidence type="ECO:0000256" key="2">
    <source>
        <dbReference type="ARBA" id="ARBA00022729"/>
    </source>
</evidence>
<dbReference type="Pfam" id="PF02298">
    <property type="entry name" value="Cu_bind_like"/>
    <property type="match status" value="1"/>
</dbReference>
<evidence type="ECO:0000256" key="4">
    <source>
        <dbReference type="ARBA" id="ARBA00023157"/>
    </source>
</evidence>
<dbReference type="OrthoDB" id="1937044at2759"/>
<evidence type="ECO:0000256" key="6">
    <source>
        <dbReference type="ARBA" id="ARBA00035011"/>
    </source>
</evidence>
<protein>
    <submittedName>
        <fullName evidence="11">Early nodulin-55-2</fullName>
    </submittedName>
</protein>
<dbReference type="EMBL" id="QJKJ01011467">
    <property type="protein sequence ID" value="RDX71094.1"/>
    <property type="molecule type" value="Genomic_DNA"/>
</dbReference>
<accession>A0A371EYK8</accession>
<proteinExistence type="inferred from homology"/>
<feature type="compositionally biased region" description="Pro residues" evidence="8">
    <location>
        <begin position="143"/>
        <end position="157"/>
    </location>
</feature>
<evidence type="ECO:0000256" key="8">
    <source>
        <dbReference type="SAM" id="MobiDB-lite"/>
    </source>
</evidence>
<dbReference type="Gene3D" id="2.60.40.420">
    <property type="entry name" value="Cupredoxins - blue copper proteins"/>
    <property type="match status" value="1"/>
</dbReference>
<feature type="chain" id="PRO_5016961914" evidence="9">
    <location>
        <begin position="28"/>
        <end position="195"/>
    </location>
</feature>
<evidence type="ECO:0000256" key="9">
    <source>
        <dbReference type="SAM" id="SignalP"/>
    </source>
</evidence>
<feature type="signal peptide" evidence="9">
    <location>
        <begin position="1"/>
        <end position="27"/>
    </location>
</feature>
<dbReference type="STRING" id="157652.A0A371EYK8"/>